<dbReference type="EMBL" id="JAUJDW010000103">
    <property type="protein sequence ID" value="KAK0638088.1"/>
    <property type="molecule type" value="Genomic_DNA"/>
</dbReference>
<evidence type="ECO:0000313" key="3">
    <source>
        <dbReference type="EMBL" id="KAK0638088.1"/>
    </source>
</evidence>
<feature type="compositionally biased region" description="Low complexity" evidence="1">
    <location>
        <begin position="77"/>
        <end position="93"/>
    </location>
</feature>
<dbReference type="Proteomes" id="UP001175001">
    <property type="component" value="Unassembled WGS sequence"/>
</dbReference>
<dbReference type="AlphaFoldDB" id="A0AA39XPZ2"/>
<evidence type="ECO:0000259" key="2">
    <source>
        <dbReference type="Pfam" id="PF24864"/>
    </source>
</evidence>
<dbReference type="PANTHER" id="PTHR38790">
    <property type="entry name" value="2EXR DOMAIN-CONTAINING PROTEIN-RELATED"/>
    <property type="match status" value="1"/>
</dbReference>
<comment type="caution">
    <text evidence="3">The sequence shown here is derived from an EMBL/GenBank/DDBJ whole genome shotgun (WGS) entry which is preliminary data.</text>
</comment>
<accession>A0AA39XPZ2</accession>
<feature type="compositionally biased region" description="Pro residues" evidence="1">
    <location>
        <begin position="52"/>
        <end position="61"/>
    </location>
</feature>
<evidence type="ECO:0000313" key="4">
    <source>
        <dbReference type="Proteomes" id="UP001175001"/>
    </source>
</evidence>
<evidence type="ECO:0000256" key="1">
    <source>
        <dbReference type="SAM" id="MobiDB-lite"/>
    </source>
</evidence>
<organism evidence="3 4">
    <name type="scientific">Lasiodiplodia hormozganensis</name>
    <dbReference type="NCBI Taxonomy" id="869390"/>
    <lineage>
        <taxon>Eukaryota</taxon>
        <taxon>Fungi</taxon>
        <taxon>Dikarya</taxon>
        <taxon>Ascomycota</taxon>
        <taxon>Pezizomycotina</taxon>
        <taxon>Dothideomycetes</taxon>
        <taxon>Dothideomycetes incertae sedis</taxon>
        <taxon>Botryosphaeriales</taxon>
        <taxon>Botryosphaeriaceae</taxon>
        <taxon>Lasiodiplodia</taxon>
    </lineage>
</organism>
<keyword evidence="4" id="KW-1185">Reference proteome</keyword>
<proteinExistence type="predicted"/>
<dbReference type="InterPro" id="IPR056632">
    <property type="entry name" value="DUF7730"/>
</dbReference>
<reference evidence="3" key="1">
    <citation type="submission" date="2023-06" db="EMBL/GenBank/DDBJ databases">
        <title>Multi-omics analyses reveal the molecular pathogenesis toolkit of Lasiodiplodia hormozganensis, a cross-kingdom pathogen.</title>
        <authorList>
            <person name="Felix C."/>
            <person name="Meneses R."/>
            <person name="Goncalves M.F.M."/>
            <person name="Tilleman L."/>
            <person name="Duarte A.S."/>
            <person name="Jorrin-Novo J.V."/>
            <person name="Van De Peer Y."/>
            <person name="Deforce D."/>
            <person name="Van Nieuwerburgh F."/>
            <person name="Esteves A.C."/>
            <person name="Alves A."/>
        </authorList>
    </citation>
    <scope>NUCLEOTIDE SEQUENCE</scope>
    <source>
        <strain evidence="3">CBS 339.90</strain>
    </source>
</reference>
<gene>
    <name evidence="3" type="ORF">DIS24_g10179</name>
</gene>
<feature type="compositionally biased region" description="Polar residues" evidence="1">
    <location>
        <begin position="34"/>
        <end position="50"/>
    </location>
</feature>
<feature type="domain" description="DUF7730" evidence="2">
    <location>
        <begin position="119"/>
        <end position="160"/>
    </location>
</feature>
<feature type="region of interest" description="Disordered" evidence="1">
    <location>
        <begin position="26"/>
        <end position="102"/>
    </location>
</feature>
<dbReference type="Pfam" id="PF24864">
    <property type="entry name" value="DUF7730"/>
    <property type="match status" value="1"/>
</dbReference>
<name>A0AA39XPZ2_9PEZI</name>
<sequence>MATQSSPFLRLPPEIRLMVYEELLLPPAPKDTRPQPSANPRNNDQSSGNNVAPPPPPPPPSRLHDARRTLQIRTVDPTSLSPGSPSSPSTTRPRYLARDPRHRNRTITTTYALLHNPGLHTSILRTCRQCYTEALPTLYAAHTFDFDTHVEAIVPFLSTLGCVARQNITSIAVVKRVLPAVGQEFDKAEWRAACAYVARELVVPRLRLMACAAEGLEEMV</sequence>
<protein>
    <recommendedName>
        <fullName evidence="2">DUF7730 domain-containing protein</fullName>
    </recommendedName>
</protein>